<sequence length="88" mass="9229">MSDTQTLAKLAQVIGAQLTAQQLAYAQLVKQLEEKGVLSADEVAKNLELSAAMIPSETLNADGLEKALYQIAGMVRAATAKPASPDSQ</sequence>
<organism evidence="1 2">
    <name type="scientific">Trinickia dinghuensis</name>
    <dbReference type="NCBI Taxonomy" id="2291023"/>
    <lineage>
        <taxon>Bacteria</taxon>
        <taxon>Pseudomonadati</taxon>
        <taxon>Pseudomonadota</taxon>
        <taxon>Betaproteobacteria</taxon>
        <taxon>Burkholderiales</taxon>
        <taxon>Burkholderiaceae</taxon>
        <taxon>Trinickia</taxon>
    </lineage>
</organism>
<evidence type="ECO:0000313" key="2">
    <source>
        <dbReference type="Proteomes" id="UP000256838"/>
    </source>
</evidence>
<protein>
    <submittedName>
        <fullName evidence="1">Uncharacterized protein</fullName>
    </submittedName>
</protein>
<dbReference type="Proteomes" id="UP000256838">
    <property type="component" value="Unassembled WGS sequence"/>
</dbReference>
<gene>
    <name evidence="1" type="ORF">DWV00_11020</name>
</gene>
<dbReference type="AlphaFoldDB" id="A0A3D8K2J7"/>
<dbReference type="RefSeq" id="WP_115533606.1">
    <property type="nucleotide sequence ID" value="NZ_QRGA01000006.1"/>
</dbReference>
<proteinExistence type="predicted"/>
<keyword evidence="2" id="KW-1185">Reference proteome</keyword>
<evidence type="ECO:0000313" key="1">
    <source>
        <dbReference type="EMBL" id="RDU98791.1"/>
    </source>
</evidence>
<name>A0A3D8K2J7_9BURK</name>
<reference evidence="1 2" key="1">
    <citation type="submission" date="2018-08" db="EMBL/GenBank/DDBJ databases">
        <title>Paraburkholderia sp. DHOM06 isolated from forest soil.</title>
        <authorList>
            <person name="Gao Z.-H."/>
            <person name="Qiu L.-H."/>
        </authorList>
    </citation>
    <scope>NUCLEOTIDE SEQUENCE [LARGE SCALE GENOMIC DNA]</scope>
    <source>
        <strain evidence="1 2">DHOM06</strain>
    </source>
</reference>
<accession>A0A3D8K2J7</accession>
<dbReference type="EMBL" id="QRGA01000006">
    <property type="protein sequence ID" value="RDU98791.1"/>
    <property type="molecule type" value="Genomic_DNA"/>
</dbReference>
<comment type="caution">
    <text evidence="1">The sequence shown here is derived from an EMBL/GenBank/DDBJ whole genome shotgun (WGS) entry which is preliminary data.</text>
</comment>